<organism evidence="1 2">
    <name type="scientific">Actinoplanes siamensis</name>
    <dbReference type="NCBI Taxonomy" id="1223317"/>
    <lineage>
        <taxon>Bacteria</taxon>
        <taxon>Bacillati</taxon>
        <taxon>Actinomycetota</taxon>
        <taxon>Actinomycetes</taxon>
        <taxon>Micromonosporales</taxon>
        <taxon>Micromonosporaceae</taxon>
        <taxon>Actinoplanes</taxon>
    </lineage>
</organism>
<dbReference type="Proteomes" id="UP000629619">
    <property type="component" value="Unassembled WGS sequence"/>
</dbReference>
<dbReference type="EMBL" id="BOMW01000066">
    <property type="protein sequence ID" value="GIF08683.1"/>
    <property type="molecule type" value="Genomic_DNA"/>
</dbReference>
<proteinExistence type="predicted"/>
<evidence type="ECO:0000313" key="1">
    <source>
        <dbReference type="EMBL" id="GIF08683.1"/>
    </source>
</evidence>
<reference evidence="1" key="1">
    <citation type="submission" date="2021-01" db="EMBL/GenBank/DDBJ databases">
        <title>Whole genome shotgun sequence of Actinoplanes siamensis NBRC 109076.</title>
        <authorList>
            <person name="Komaki H."/>
            <person name="Tamura T."/>
        </authorList>
    </citation>
    <scope>NUCLEOTIDE SEQUENCE</scope>
    <source>
        <strain evidence="1">NBRC 109076</strain>
    </source>
</reference>
<gene>
    <name evidence="1" type="ORF">Asi03nite_62210</name>
</gene>
<protein>
    <submittedName>
        <fullName evidence="1">Uncharacterized protein</fullName>
    </submittedName>
</protein>
<evidence type="ECO:0000313" key="2">
    <source>
        <dbReference type="Proteomes" id="UP000629619"/>
    </source>
</evidence>
<keyword evidence="2" id="KW-1185">Reference proteome</keyword>
<comment type="caution">
    <text evidence="1">The sequence shown here is derived from an EMBL/GenBank/DDBJ whole genome shotgun (WGS) entry which is preliminary data.</text>
</comment>
<dbReference type="RefSeq" id="WP_203684032.1">
    <property type="nucleotide sequence ID" value="NZ_BOMW01000066.1"/>
</dbReference>
<sequence length="98" mass="10644">MTQEPLIPGPPRPASHTGIWSRLKTADGAVDAKAWTHHRDTKQHVGRCHCGQPLHPGEPYKVGPRDAYPAVCAGPGRHEVVAYGPRLAKKRTNQIGAK</sequence>
<accession>A0A919NCL4</accession>
<name>A0A919NCL4_9ACTN</name>
<dbReference type="AlphaFoldDB" id="A0A919NCL4"/>